<dbReference type="Gene3D" id="1.10.357.10">
    <property type="entry name" value="Tetracycline Repressor, domain 2"/>
    <property type="match status" value="1"/>
</dbReference>
<feature type="DNA-binding region" description="H-T-H motif" evidence="2">
    <location>
        <begin position="54"/>
        <end position="73"/>
    </location>
</feature>
<dbReference type="SUPFAM" id="SSF46689">
    <property type="entry name" value="Homeodomain-like"/>
    <property type="match status" value="1"/>
</dbReference>
<dbReference type="GO" id="GO:0003677">
    <property type="term" value="F:DNA binding"/>
    <property type="evidence" value="ECO:0007669"/>
    <property type="project" value="UniProtKB-UniRule"/>
</dbReference>
<dbReference type="PANTHER" id="PTHR43479:SF11">
    <property type="entry name" value="ACREF_ENVCD OPERON REPRESSOR-RELATED"/>
    <property type="match status" value="1"/>
</dbReference>
<feature type="region of interest" description="Disordered" evidence="3">
    <location>
        <begin position="1"/>
        <end position="29"/>
    </location>
</feature>
<evidence type="ECO:0000256" key="2">
    <source>
        <dbReference type="PROSITE-ProRule" id="PRU00335"/>
    </source>
</evidence>
<dbReference type="Pfam" id="PF00440">
    <property type="entry name" value="TetR_N"/>
    <property type="match status" value="1"/>
</dbReference>
<comment type="caution">
    <text evidence="5">The sequence shown here is derived from an EMBL/GenBank/DDBJ whole genome shotgun (WGS) entry which is preliminary data.</text>
</comment>
<evidence type="ECO:0000256" key="1">
    <source>
        <dbReference type="ARBA" id="ARBA00023125"/>
    </source>
</evidence>
<dbReference type="SUPFAM" id="SSF48498">
    <property type="entry name" value="Tetracyclin repressor-like, C-terminal domain"/>
    <property type="match status" value="1"/>
</dbReference>
<accession>A0A401ZGG2</accession>
<dbReference type="PRINTS" id="PR00455">
    <property type="entry name" value="HTHTETR"/>
</dbReference>
<dbReference type="PANTHER" id="PTHR43479">
    <property type="entry name" value="ACREF/ENVCD OPERON REPRESSOR-RELATED"/>
    <property type="match status" value="1"/>
</dbReference>
<dbReference type="InterPro" id="IPR036271">
    <property type="entry name" value="Tet_transcr_reg_TetR-rel_C_sf"/>
</dbReference>
<dbReference type="InterPro" id="IPR001647">
    <property type="entry name" value="HTH_TetR"/>
</dbReference>
<dbReference type="PROSITE" id="PS01081">
    <property type="entry name" value="HTH_TETR_1"/>
    <property type="match status" value="1"/>
</dbReference>
<feature type="compositionally biased region" description="Polar residues" evidence="3">
    <location>
        <begin position="1"/>
        <end position="20"/>
    </location>
</feature>
<dbReference type="InterPro" id="IPR023772">
    <property type="entry name" value="DNA-bd_HTH_TetR-type_CS"/>
</dbReference>
<evidence type="ECO:0000256" key="3">
    <source>
        <dbReference type="SAM" id="MobiDB-lite"/>
    </source>
</evidence>
<organism evidence="5 6">
    <name type="scientific">Dictyobacter aurantiacus</name>
    <dbReference type="NCBI Taxonomy" id="1936993"/>
    <lineage>
        <taxon>Bacteria</taxon>
        <taxon>Bacillati</taxon>
        <taxon>Chloroflexota</taxon>
        <taxon>Ktedonobacteria</taxon>
        <taxon>Ktedonobacterales</taxon>
        <taxon>Dictyobacteraceae</taxon>
        <taxon>Dictyobacter</taxon>
    </lineage>
</organism>
<evidence type="ECO:0000313" key="5">
    <source>
        <dbReference type="EMBL" id="GCE05980.1"/>
    </source>
</evidence>
<dbReference type="PROSITE" id="PS50977">
    <property type="entry name" value="HTH_TETR_2"/>
    <property type="match status" value="1"/>
</dbReference>
<dbReference type="Proteomes" id="UP000287224">
    <property type="component" value="Unassembled WGS sequence"/>
</dbReference>
<reference evidence="6" key="1">
    <citation type="submission" date="2018-12" db="EMBL/GenBank/DDBJ databases">
        <title>Tengunoibacter tsumagoiensis gen. nov., sp. nov., Dictyobacter kobayashii sp. nov., D. alpinus sp. nov., and D. joshuensis sp. nov. and description of Dictyobacteraceae fam. nov. within the order Ktedonobacterales isolated from Tengu-no-mugimeshi.</title>
        <authorList>
            <person name="Wang C.M."/>
            <person name="Zheng Y."/>
            <person name="Sakai Y."/>
            <person name="Toyoda A."/>
            <person name="Minakuchi Y."/>
            <person name="Abe K."/>
            <person name="Yokota A."/>
            <person name="Yabe S."/>
        </authorList>
    </citation>
    <scope>NUCLEOTIDE SEQUENCE [LARGE SCALE GENOMIC DNA]</scope>
    <source>
        <strain evidence="6">S-27</strain>
    </source>
</reference>
<gene>
    <name evidence="5" type="ORF">KDAU_33090</name>
</gene>
<keyword evidence="6" id="KW-1185">Reference proteome</keyword>
<name>A0A401ZGG2_9CHLR</name>
<evidence type="ECO:0000259" key="4">
    <source>
        <dbReference type="PROSITE" id="PS50977"/>
    </source>
</evidence>
<dbReference type="EMBL" id="BIFQ01000001">
    <property type="protein sequence ID" value="GCE05980.1"/>
    <property type="molecule type" value="Genomic_DNA"/>
</dbReference>
<dbReference type="AlphaFoldDB" id="A0A401ZGG2"/>
<protein>
    <recommendedName>
        <fullName evidence="4">HTH tetR-type domain-containing protein</fullName>
    </recommendedName>
</protein>
<evidence type="ECO:0000313" key="6">
    <source>
        <dbReference type="Proteomes" id="UP000287224"/>
    </source>
</evidence>
<proteinExistence type="predicted"/>
<dbReference type="InterPro" id="IPR009057">
    <property type="entry name" value="Homeodomain-like_sf"/>
</dbReference>
<keyword evidence="1 2" id="KW-0238">DNA-binding</keyword>
<sequence>MQSKLNYNSVMNYSSKGDSNARQHRGAKRRARTRAELLAAARRVFAKKGFHDTSILDITEAADVGVGTFYLHFRDKDEIFNTLIDEVLQILEEQVISEVRSSEAATLPVIVRSIFRHAYAERDLFSIALTSGAQVSRTIRVEDTIAQGLTRAFERVTETGQLQGYDVFLLARLVTGVIAQGIIWWFEQDDPGPDEMAESVLHLLAHGLPAALFNEHLLPPDTAP</sequence>
<feature type="domain" description="HTH tetR-type" evidence="4">
    <location>
        <begin position="31"/>
        <end position="91"/>
    </location>
</feature>
<dbReference type="InterPro" id="IPR050624">
    <property type="entry name" value="HTH-type_Tx_Regulator"/>
</dbReference>